<dbReference type="Proteomes" id="UP000280104">
    <property type="component" value="Chromosome II"/>
</dbReference>
<dbReference type="AlphaFoldDB" id="A0A7H4LEP2"/>
<sequence length="239" mass="26094">MQWVSVAAAAVLLLAKGTGIHKSFLVPLFVLQAPSPVISWIKSEYGLWTAFLALAVRLFLPFPDELELPLSMMLAVSIAPYQVMNVRTPGRGTTSFRTLQIPRATYTCSVSASHISTANHTGLWLASLAARNKKSSMASRNAAPVFLLALLLSWVAMSSAARKLQEQETAPPTEEEPSAPHLTVPGLPDYELPPMPKFELPPFPEMHLPPFPGTPWKPATRTPTLTGFFFPQPEPEANP</sequence>
<proteinExistence type="inferred from homology"/>
<dbReference type="PANTHER" id="PTHR33596:SF17">
    <property type="entry name" value="COLD-REGULATED 413 INNER MEMBRANE PROTEIN 1, CHLOROPLASTIC-RELATED"/>
    <property type="match status" value="1"/>
</dbReference>
<evidence type="ECO:0000313" key="7">
    <source>
        <dbReference type="EMBL" id="SPT17080.1"/>
    </source>
</evidence>
<name>A0A7H4LEP2_WHEAT</name>
<accession>A0A7H4LEP2</accession>
<comment type="similarity">
    <text evidence="2">Belongs to the Cold-regulated 413 protein family.</text>
</comment>
<keyword evidence="5" id="KW-0472">Membrane</keyword>
<feature type="region of interest" description="Disordered" evidence="6">
    <location>
        <begin position="212"/>
        <end position="239"/>
    </location>
</feature>
<feature type="region of interest" description="Disordered" evidence="6">
    <location>
        <begin position="165"/>
        <end position="191"/>
    </location>
</feature>
<evidence type="ECO:0000256" key="2">
    <source>
        <dbReference type="ARBA" id="ARBA00005852"/>
    </source>
</evidence>
<evidence type="ECO:0000313" key="8">
    <source>
        <dbReference type="Proteomes" id="UP000280104"/>
    </source>
</evidence>
<evidence type="ECO:0000256" key="5">
    <source>
        <dbReference type="ARBA" id="ARBA00023136"/>
    </source>
</evidence>
<evidence type="ECO:0000256" key="3">
    <source>
        <dbReference type="ARBA" id="ARBA00022692"/>
    </source>
</evidence>
<reference evidence="7 8" key="1">
    <citation type="submission" date="2018-05" db="EMBL/GenBank/DDBJ databases">
        <authorList>
            <person name="Thind KAUR A."/>
        </authorList>
    </citation>
    <scope>NUCLEOTIDE SEQUENCE [LARGE SCALE GENOMIC DNA]</scope>
</reference>
<protein>
    <submittedName>
        <fullName evidence="7">Uncharacterized protein</fullName>
    </submittedName>
</protein>
<organism evidence="7 8">
    <name type="scientific">Triticum aestivum</name>
    <name type="common">Wheat</name>
    <dbReference type="NCBI Taxonomy" id="4565"/>
    <lineage>
        <taxon>Eukaryota</taxon>
        <taxon>Viridiplantae</taxon>
        <taxon>Streptophyta</taxon>
        <taxon>Embryophyta</taxon>
        <taxon>Tracheophyta</taxon>
        <taxon>Spermatophyta</taxon>
        <taxon>Magnoliopsida</taxon>
        <taxon>Liliopsida</taxon>
        <taxon>Poales</taxon>
        <taxon>Poaceae</taxon>
        <taxon>BOP clade</taxon>
        <taxon>Pooideae</taxon>
        <taxon>Triticodae</taxon>
        <taxon>Triticeae</taxon>
        <taxon>Triticinae</taxon>
        <taxon>Triticum</taxon>
    </lineage>
</organism>
<keyword evidence="3" id="KW-0812">Transmembrane</keyword>
<evidence type="ECO:0000256" key="1">
    <source>
        <dbReference type="ARBA" id="ARBA00004141"/>
    </source>
</evidence>
<gene>
    <name evidence="7" type="ORF">CAMPLR22A2D_LOCUS1684</name>
</gene>
<keyword evidence="4" id="KW-1133">Transmembrane helix</keyword>
<evidence type="ECO:0000256" key="4">
    <source>
        <dbReference type="ARBA" id="ARBA00022989"/>
    </source>
</evidence>
<dbReference type="EMBL" id="LS480641">
    <property type="protein sequence ID" value="SPT17080.1"/>
    <property type="molecule type" value="Genomic_DNA"/>
</dbReference>
<dbReference type="PANTHER" id="PTHR33596">
    <property type="entry name" value="COLD-REGULATED 413 PLASMA MEMBRANE PROTEIN 2"/>
    <property type="match status" value="1"/>
</dbReference>
<dbReference type="Pfam" id="PF05562">
    <property type="entry name" value="WCOR413"/>
    <property type="match status" value="1"/>
</dbReference>
<evidence type="ECO:0000256" key="6">
    <source>
        <dbReference type="SAM" id="MobiDB-lite"/>
    </source>
</evidence>
<dbReference type="GO" id="GO:0016020">
    <property type="term" value="C:membrane"/>
    <property type="evidence" value="ECO:0007669"/>
    <property type="project" value="UniProtKB-SubCell"/>
</dbReference>
<comment type="subcellular location">
    <subcellularLocation>
        <location evidence="1">Membrane</location>
        <topology evidence="1">Multi-pass membrane protein</topology>
    </subcellularLocation>
</comment>
<dbReference type="InterPro" id="IPR008892">
    <property type="entry name" value="COR413"/>
</dbReference>